<organism evidence="1">
    <name type="scientific">Physcomitrium patens</name>
    <name type="common">Spreading-leaved earth moss</name>
    <name type="synonym">Physcomitrella patens</name>
    <dbReference type="NCBI Taxonomy" id="3218"/>
    <lineage>
        <taxon>Eukaryota</taxon>
        <taxon>Viridiplantae</taxon>
        <taxon>Streptophyta</taxon>
        <taxon>Embryophyta</taxon>
        <taxon>Bryophyta</taxon>
        <taxon>Bryophytina</taxon>
        <taxon>Bryopsida</taxon>
        <taxon>Funariidae</taxon>
        <taxon>Funariales</taxon>
        <taxon>Funariaceae</taxon>
        <taxon>Physcomitrium</taxon>
    </lineage>
</organism>
<dbReference type="Gramene" id="Pp3c10_10170V3.1">
    <property type="protein sequence ID" value="Pp3c10_10170V3.1"/>
    <property type="gene ID" value="Pp3c10_10170"/>
</dbReference>
<reference evidence="1 3" key="2">
    <citation type="journal article" date="2018" name="Plant J.">
        <title>The Physcomitrella patens chromosome-scale assembly reveals moss genome structure and evolution.</title>
        <authorList>
            <person name="Lang D."/>
            <person name="Ullrich K.K."/>
            <person name="Murat F."/>
            <person name="Fuchs J."/>
            <person name="Jenkins J."/>
            <person name="Haas F.B."/>
            <person name="Piednoel M."/>
            <person name="Gundlach H."/>
            <person name="Van Bel M."/>
            <person name="Meyberg R."/>
            <person name="Vives C."/>
            <person name="Morata J."/>
            <person name="Symeonidi A."/>
            <person name="Hiss M."/>
            <person name="Muchero W."/>
            <person name="Kamisugi Y."/>
            <person name="Saleh O."/>
            <person name="Blanc G."/>
            <person name="Decker E.L."/>
            <person name="van Gessel N."/>
            <person name="Grimwood J."/>
            <person name="Hayes R.D."/>
            <person name="Graham S.W."/>
            <person name="Gunter L.E."/>
            <person name="McDaniel S.F."/>
            <person name="Hoernstein S.N.W."/>
            <person name="Larsson A."/>
            <person name="Li F.W."/>
            <person name="Perroud P.F."/>
            <person name="Phillips J."/>
            <person name="Ranjan P."/>
            <person name="Rokshar D.S."/>
            <person name="Rothfels C.J."/>
            <person name="Schneider L."/>
            <person name="Shu S."/>
            <person name="Stevenson D.W."/>
            <person name="Thummler F."/>
            <person name="Tillich M."/>
            <person name="Villarreal Aguilar J.C."/>
            <person name="Widiez T."/>
            <person name="Wong G.K."/>
            <person name="Wymore A."/>
            <person name="Zhang Y."/>
            <person name="Zimmer A.D."/>
            <person name="Quatrano R.S."/>
            <person name="Mayer K.F.X."/>
            <person name="Goodstein D."/>
            <person name="Casacuberta J.M."/>
            <person name="Vandepoele K."/>
            <person name="Reski R."/>
            <person name="Cuming A.C."/>
            <person name="Tuskan G.A."/>
            <person name="Maumus F."/>
            <person name="Salse J."/>
            <person name="Schmutz J."/>
            <person name="Rensing S.A."/>
        </authorList>
    </citation>
    <scope>NUCLEOTIDE SEQUENCE [LARGE SCALE GENOMIC DNA]</scope>
    <source>
        <strain evidence="2 3">cv. Gransden 2004</strain>
    </source>
</reference>
<accession>A0A2K1JYH6</accession>
<evidence type="ECO:0000313" key="2">
    <source>
        <dbReference type="EnsemblPlants" id="Pp3c10_10170V3.1"/>
    </source>
</evidence>
<dbReference type="EMBL" id="ABEU02000010">
    <property type="protein sequence ID" value="PNR46565.1"/>
    <property type="molecule type" value="Genomic_DNA"/>
</dbReference>
<gene>
    <name evidence="1" type="ORF">PHYPA_013684</name>
</gene>
<protein>
    <submittedName>
        <fullName evidence="1 2">Uncharacterized protein</fullName>
    </submittedName>
</protein>
<dbReference type="AlphaFoldDB" id="A0A2K1JYH6"/>
<proteinExistence type="predicted"/>
<evidence type="ECO:0000313" key="3">
    <source>
        <dbReference type="Proteomes" id="UP000006727"/>
    </source>
</evidence>
<keyword evidence="3" id="KW-1185">Reference proteome</keyword>
<dbReference type="InParanoid" id="A0A2K1JYH6"/>
<dbReference type="EnsemblPlants" id="Pp3c10_10170V3.1">
    <property type="protein sequence ID" value="Pp3c10_10170V3.1"/>
    <property type="gene ID" value="Pp3c10_10170"/>
</dbReference>
<reference evidence="2" key="3">
    <citation type="submission" date="2020-12" db="UniProtKB">
        <authorList>
            <consortium name="EnsemblPlants"/>
        </authorList>
    </citation>
    <scope>IDENTIFICATION</scope>
</reference>
<dbReference type="Proteomes" id="UP000006727">
    <property type="component" value="Chromosome 10"/>
</dbReference>
<name>A0A2K1JYH6_PHYPA</name>
<evidence type="ECO:0000313" key="1">
    <source>
        <dbReference type="EMBL" id="PNR46565.1"/>
    </source>
</evidence>
<sequence>MDTRIDMCIRNLELVEEGAAVQLRFRKLLRVTVVA</sequence>
<reference evidence="1 3" key="1">
    <citation type="journal article" date="2008" name="Science">
        <title>The Physcomitrella genome reveals evolutionary insights into the conquest of land by plants.</title>
        <authorList>
            <person name="Rensing S."/>
            <person name="Lang D."/>
            <person name="Zimmer A."/>
            <person name="Terry A."/>
            <person name="Salamov A."/>
            <person name="Shapiro H."/>
            <person name="Nishiyama T."/>
            <person name="Perroud P.-F."/>
            <person name="Lindquist E."/>
            <person name="Kamisugi Y."/>
            <person name="Tanahashi T."/>
            <person name="Sakakibara K."/>
            <person name="Fujita T."/>
            <person name="Oishi K."/>
            <person name="Shin-I T."/>
            <person name="Kuroki Y."/>
            <person name="Toyoda A."/>
            <person name="Suzuki Y."/>
            <person name="Hashimoto A."/>
            <person name="Yamaguchi K."/>
            <person name="Sugano A."/>
            <person name="Kohara Y."/>
            <person name="Fujiyama A."/>
            <person name="Anterola A."/>
            <person name="Aoki S."/>
            <person name="Ashton N."/>
            <person name="Barbazuk W.B."/>
            <person name="Barker E."/>
            <person name="Bennetzen J."/>
            <person name="Bezanilla M."/>
            <person name="Blankenship R."/>
            <person name="Cho S.H."/>
            <person name="Dutcher S."/>
            <person name="Estelle M."/>
            <person name="Fawcett J.A."/>
            <person name="Gundlach H."/>
            <person name="Hanada K."/>
            <person name="Heyl A."/>
            <person name="Hicks K.A."/>
            <person name="Hugh J."/>
            <person name="Lohr M."/>
            <person name="Mayer K."/>
            <person name="Melkozernov A."/>
            <person name="Murata T."/>
            <person name="Nelson D."/>
            <person name="Pils B."/>
            <person name="Prigge M."/>
            <person name="Reiss B."/>
            <person name="Renner T."/>
            <person name="Rombauts S."/>
            <person name="Rushton P."/>
            <person name="Sanderfoot A."/>
            <person name="Schween G."/>
            <person name="Shiu S.-H."/>
            <person name="Stueber K."/>
            <person name="Theodoulou F.L."/>
            <person name="Tu H."/>
            <person name="Van de Peer Y."/>
            <person name="Verrier P.J."/>
            <person name="Waters E."/>
            <person name="Wood A."/>
            <person name="Yang L."/>
            <person name="Cove D."/>
            <person name="Cuming A."/>
            <person name="Hasebe M."/>
            <person name="Lucas S."/>
            <person name="Mishler D.B."/>
            <person name="Reski R."/>
            <person name="Grigoriev I."/>
            <person name="Quatrano R.S."/>
            <person name="Boore J.L."/>
        </authorList>
    </citation>
    <scope>NUCLEOTIDE SEQUENCE [LARGE SCALE GENOMIC DNA]</scope>
    <source>
        <strain evidence="2 3">cv. Gransden 2004</strain>
    </source>
</reference>
<dbReference type="PaxDb" id="3218-PP1S120_169V6.1"/>